<reference evidence="1" key="1">
    <citation type="thesis" date="2021" institute="BYU ScholarsArchive" country="Provo, UT, USA">
        <title>Applications of and Algorithms for Genome Assembly and Genomic Analyses with an Emphasis on Marine Teleosts.</title>
        <authorList>
            <person name="Pickett B.D."/>
        </authorList>
    </citation>
    <scope>NUCLEOTIDE SEQUENCE</scope>
    <source>
        <strain evidence="1">HI-2016</strain>
    </source>
</reference>
<comment type="caution">
    <text evidence="1">The sequence shown here is derived from an EMBL/GenBank/DDBJ whole genome shotgun (WGS) entry which is preliminary data.</text>
</comment>
<name>A0A8T2NSU8_9TELE</name>
<keyword evidence="2" id="KW-1185">Reference proteome</keyword>
<gene>
    <name evidence="1" type="ORF">JZ751_014213</name>
</gene>
<proteinExistence type="predicted"/>
<organism evidence="1 2">
    <name type="scientific">Albula glossodonta</name>
    <name type="common">roundjaw bonefish</name>
    <dbReference type="NCBI Taxonomy" id="121402"/>
    <lineage>
        <taxon>Eukaryota</taxon>
        <taxon>Metazoa</taxon>
        <taxon>Chordata</taxon>
        <taxon>Craniata</taxon>
        <taxon>Vertebrata</taxon>
        <taxon>Euteleostomi</taxon>
        <taxon>Actinopterygii</taxon>
        <taxon>Neopterygii</taxon>
        <taxon>Teleostei</taxon>
        <taxon>Albuliformes</taxon>
        <taxon>Albulidae</taxon>
        <taxon>Albula</taxon>
    </lineage>
</organism>
<accession>A0A8T2NSU8</accession>
<protein>
    <submittedName>
        <fullName evidence="1">Uncharacterized protein</fullName>
    </submittedName>
</protein>
<evidence type="ECO:0000313" key="1">
    <source>
        <dbReference type="EMBL" id="KAG9343234.1"/>
    </source>
</evidence>
<dbReference type="EMBL" id="JAFBMS010000024">
    <property type="protein sequence ID" value="KAG9343234.1"/>
    <property type="molecule type" value="Genomic_DNA"/>
</dbReference>
<evidence type="ECO:0000313" key="2">
    <source>
        <dbReference type="Proteomes" id="UP000824540"/>
    </source>
</evidence>
<dbReference type="Proteomes" id="UP000824540">
    <property type="component" value="Unassembled WGS sequence"/>
</dbReference>
<dbReference type="AlphaFoldDB" id="A0A8T2NSU8"/>
<sequence>MRTGEIGSGPISVISLWDCRGPARSQTQLSLSGDLPSAAARSVGKKRHLVLAYRHLTGDSQTWLFYPTPSTVVALPGYGSVSQLRISTPEICKSKTLLPLEEEFLAAAST</sequence>